<organism evidence="2 3">
    <name type="scientific">Funneliformis mosseae</name>
    <name type="common">Endomycorrhizal fungus</name>
    <name type="synonym">Glomus mosseae</name>
    <dbReference type="NCBI Taxonomy" id="27381"/>
    <lineage>
        <taxon>Eukaryota</taxon>
        <taxon>Fungi</taxon>
        <taxon>Fungi incertae sedis</taxon>
        <taxon>Mucoromycota</taxon>
        <taxon>Glomeromycotina</taxon>
        <taxon>Glomeromycetes</taxon>
        <taxon>Glomerales</taxon>
        <taxon>Glomeraceae</taxon>
        <taxon>Funneliformis</taxon>
    </lineage>
</organism>
<dbReference type="EMBL" id="CAJVPP010000810">
    <property type="protein sequence ID" value="CAG8514030.1"/>
    <property type="molecule type" value="Genomic_DNA"/>
</dbReference>
<comment type="caution">
    <text evidence="2">The sequence shown here is derived from an EMBL/GenBank/DDBJ whole genome shotgun (WGS) entry which is preliminary data.</text>
</comment>
<proteinExistence type="predicted"/>
<dbReference type="InterPro" id="IPR027417">
    <property type="entry name" value="P-loop_NTPase"/>
</dbReference>
<accession>A0A9N9F766</accession>
<dbReference type="AlphaFoldDB" id="A0A9N9F766"/>
<feature type="compositionally biased region" description="Basic and acidic residues" evidence="1">
    <location>
        <begin position="667"/>
        <end position="678"/>
    </location>
</feature>
<gene>
    <name evidence="2" type="ORF">FMOSSE_LOCUS4689</name>
</gene>
<protein>
    <submittedName>
        <fullName evidence="2">15107_t:CDS:1</fullName>
    </submittedName>
</protein>
<evidence type="ECO:0000313" key="3">
    <source>
        <dbReference type="Proteomes" id="UP000789375"/>
    </source>
</evidence>
<feature type="region of interest" description="Disordered" evidence="1">
    <location>
        <begin position="1"/>
        <end position="33"/>
    </location>
</feature>
<name>A0A9N9F766_FUNMO</name>
<reference evidence="2" key="1">
    <citation type="submission" date="2021-06" db="EMBL/GenBank/DDBJ databases">
        <authorList>
            <person name="Kallberg Y."/>
            <person name="Tangrot J."/>
            <person name="Rosling A."/>
        </authorList>
    </citation>
    <scope>NUCLEOTIDE SEQUENCE</scope>
    <source>
        <strain evidence="2">87-6 pot B 2015</strain>
    </source>
</reference>
<feature type="region of interest" description="Disordered" evidence="1">
    <location>
        <begin position="667"/>
        <end position="691"/>
    </location>
</feature>
<dbReference type="Proteomes" id="UP000789375">
    <property type="component" value="Unassembled WGS sequence"/>
</dbReference>
<keyword evidence="3" id="KW-1185">Reference proteome</keyword>
<feature type="compositionally biased region" description="Polar residues" evidence="1">
    <location>
        <begin position="1"/>
        <end position="31"/>
    </location>
</feature>
<dbReference type="SUPFAM" id="SSF52540">
    <property type="entry name" value="P-loop containing nucleoside triphosphate hydrolases"/>
    <property type="match status" value="1"/>
</dbReference>
<evidence type="ECO:0000256" key="1">
    <source>
        <dbReference type="SAM" id="MobiDB-lite"/>
    </source>
</evidence>
<evidence type="ECO:0000313" key="2">
    <source>
        <dbReference type="EMBL" id="CAG8514030.1"/>
    </source>
</evidence>
<sequence length="691" mass="80223">MPKQQQLNPCNNNELSDIDNTNHNSNSQPESVITIGDNEQDNESFNFDNHPFVVISQHSSQQYPTPRLISEDEAEEVFTEFSDSESEKVHSIIDEENMPSIENEGICLTSENWITRRDETVTRIDQFIQRDRVILIRAPPFTGKTSLCILLEEYYRRKDVPVLQICFLGVEDMTFEEFWINETGKSWKYWLNPKHGERIIILDETHHIFDGAQYETFWLRIKSLCRQASLGRETIKVIAFSTGGRLATSAQSPVDFQQKFGFGLVHCTPSELKELVEAFNKYNSKKKIHVSEKIAQHIMEFTAGHLGLIRWILNGIDNYFSYRGTSYKITTDPEIMSYFTSSDFIEHVKAHRGAPLYKFNTAEGEVIDKLLLKDELRIHSTGPDEAVTALLKAGVLFYIDDKGPEFILREGRVGFVSPVARLLSFFHRCVSFKQPLQDGFTLQELVREALSRVNSKALTHNLGRSKDGMRLLERVWQMEFYRAIYSCLPDEMHISPDVGRIFATDGVVDFYISEPQWAIELLIDGIDMKRHHERFQDGGRYSSIPIKDYIILDIRETRTVIKSYPNTWHITPNTDFTSFSIIEGNTSFDVSVRRVLNRSNIKISTEECEALEFEMKSLKRKRDDDEELQEYKKRQNRRDVIESLEKLVDFLQKRERYLMERGAVEEAKETQRELDRASGELTKTLYESLGR</sequence>